<dbReference type="AlphaFoldDB" id="A0A1J4U5Q4"/>
<dbReference type="Proteomes" id="UP000181941">
    <property type="component" value="Unassembled WGS sequence"/>
</dbReference>
<evidence type="ECO:0000256" key="5">
    <source>
        <dbReference type="SAM" id="MobiDB-lite"/>
    </source>
</evidence>
<reference evidence="6 7" key="1">
    <citation type="journal article" date="2016" name="Environ. Microbiol.">
        <title>Genomic resolution of a cold subsurface aquifer community provides metabolic insights for novel microbes adapted to high CO concentrations.</title>
        <authorList>
            <person name="Probst A.J."/>
            <person name="Castelle C.J."/>
            <person name="Singh A."/>
            <person name="Brown C.T."/>
            <person name="Anantharaman K."/>
            <person name="Sharon I."/>
            <person name="Hug L.A."/>
            <person name="Burstein D."/>
            <person name="Emerson J.B."/>
            <person name="Thomas B.C."/>
            <person name="Banfield J.F."/>
        </authorList>
    </citation>
    <scope>NUCLEOTIDE SEQUENCE [LARGE SCALE GENOMIC DNA]</scope>
    <source>
        <strain evidence="6">CG1_02_32_51</strain>
    </source>
</reference>
<accession>A0A1J4U5Q4</accession>
<feature type="region of interest" description="Disordered" evidence="5">
    <location>
        <begin position="1"/>
        <end position="20"/>
    </location>
</feature>
<feature type="compositionally biased region" description="Basic and acidic residues" evidence="5">
    <location>
        <begin position="28"/>
        <end position="37"/>
    </location>
</feature>
<gene>
    <name evidence="4" type="primary">rpmI</name>
    <name evidence="6" type="ORF">AUJ23_01315</name>
</gene>
<evidence type="ECO:0000256" key="1">
    <source>
        <dbReference type="ARBA" id="ARBA00006598"/>
    </source>
</evidence>
<dbReference type="InterPro" id="IPR037229">
    <property type="entry name" value="Ribosomal_bL35_sf"/>
</dbReference>
<protein>
    <recommendedName>
        <fullName evidence="4">Large ribosomal subunit protein bL35</fullName>
    </recommendedName>
</protein>
<dbReference type="STRING" id="1805238.AUJ23_01315"/>
<dbReference type="Pfam" id="PF01632">
    <property type="entry name" value="Ribosomal_L35p"/>
    <property type="match status" value="1"/>
</dbReference>
<dbReference type="Gene3D" id="4.10.410.60">
    <property type="match status" value="1"/>
</dbReference>
<evidence type="ECO:0000256" key="2">
    <source>
        <dbReference type="ARBA" id="ARBA00022980"/>
    </source>
</evidence>
<keyword evidence="3 4" id="KW-0687">Ribonucleoprotein</keyword>
<dbReference type="InterPro" id="IPR001706">
    <property type="entry name" value="Ribosomal_bL35"/>
</dbReference>
<dbReference type="HAMAP" id="MF_00514">
    <property type="entry name" value="Ribosomal_bL35"/>
    <property type="match status" value="1"/>
</dbReference>
<evidence type="ECO:0000313" key="7">
    <source>
        <dbReference type="Proteomes" id="UP000181941"/>
    </source>
</evidence>
<dbReference type="GO" id="GO:0005840">
    <property type="term" value="C:ribosome"/>
    <property type="evidence" value="ECO:0007669"/>
    <property type="project" value="UniProtKB-KW"/>
</dbReference>
<evidence type="ECO:0000313" key="6">
    <source>
        <dbReference type="EMBL" id="OIO19940.1"/>
    </source>
</evidence>
<comment type="similarity">
    <text evidence="1 4">Belongs to the bacterial ribosomal protein bL35 family.</text>
</comment>
<dbReference type="GO" id="GO:1990904">
    <property type="term" value="C:ribonucleoprotein complex"/>
    <property type="evidence" value="ECO:0007669"/>
    <property type="project" value="UniProtKB-KW"/>
</dbReference>
<sequence>MPKMKTHKGTTKRFIVKRSKKGIKVLKRHDGQDHFNSRESGNTKRNKRSDNTVSLPLQKIVIKALPYS</sequence>
<dbReference type="InterPro" id="IPR021137">
    <property type="entry name" value="Ribosomal_bL35-like"/>
</dbReference>
<organism evidence="6 7">
    <name type="scientific">Candidatus Magasanikbacteria bacterium CG1_02_32_51</name>
    <dbReference type="NCBI Taxonomy" id="1805238"/>
    <lineage>
        <taxon>Bacteria</taxon>
        <taxon>Candidatus Magasanikiibacteriota</taxon>
    </lineage>
</organism>
<dbReference type="GO" id="GO:0003735">
    <property type="term" value="F:structural constituent of ribosome"/>
    <property type="evidence" value="ECO:0007669"/>
    <property type="project" value="InterPro"/>
</dbReference>
<dbReference type="SUPFAM" id="SSF143034">
    <property type="entry name" value="L35p-like"/>
    <property type="match status" value="1"/>
</dbReference>
<evidence type="ECO:0000256" key="3">
    <source>
        <dbReference type="ARBA" id="ARBA00023274"/>
    </source>
</evidence>
<feature type="region of interest" description="Disordered" evidence="5">
    <location>
        <begin position="27"/>
        <end position="52"/>
    </location>
</feature>
<dbReference type="GO" id="GO:0006412">
    <property type="term" value="P:translation"/>
    <property type="evidence" value="ECO:0007669"/>
    <property type="project" value="UniProtKB-UniRule"/>
</dbReference>
<evidence type="ECO:0000256" key="4">
    <source>
        <dbReference type="HAMAP-Rule" id="MF_00514"/>
    </source>
</evidence>
<proteinExistence type="inferred from homology"/>
<comment type="caution">
    <text evidence="6">The sequence shown here is derived from an EMBL/GenBank/DDBJ whole genome shotgun (WGS) entry which is preliminary data.</text>
</comment>
<keyword evidence="2 4" id="KW-0689">Ribosomal protein</keyword>
<dbReference type="EMBL" id="MNVC01000014">
    <property type="protein sequence ID" value="OIO19940.1"/>
    <property type="molecule type" value="Genomic_DNA"/>
</dbReference>
<name>A0A1J4U5Q4_9BACT</name>